<gene>
    <name evidence="1" type="ORF">QYE76_014690</name>
</gene>
<dbReference type="EMBL" id="JAUUTY010000001">
    <property type="protein sequence ID" value="KAK1697993.1"/>
    <property type="molecule type" value="Genomic_DNA"/>
</dbReference>
<keyword evidence="2" id="KW-1185">Reference proteome</keyword>
<name>A0AAD8U5B7_LOLMU</name>
<accession>A0AAD8U5B7</accession>
<evidence type="ECO:0000313" key="1">
    <source>
        <dbReference type="EMBL" id="KAK1697993.1"/>
    </source>
</evidence>
<evidence type="ECO:0000313" key="2">
    <source>
        <dbReference type="Proteomes" id="UP001231189"/>
    </source>
</evidence>
<dbReference type="AlphaFoldDB" id="A0AAD8U5B7"/>
<dbReference type="Proteomes" id="UP001231189">
    <property type="component" value="Unassembled WGS sequence"/>
</dbReference>
<comment type="caution">
    <text evidence="1">The sequence shown here is derived from an EMBL/GenBank/DDBJ whole genome shotgun (WGS) entry which is preliminary data.</text>
</comment>
<sequence length="122" mass="13401">MLNWAKSDKTATHFTAKYNAVEATGYCTGSWFQEASKDIFGERTASSPGTSYSNIRLILCCFLGYIAAKAKFQSQRAKQHRRVCMQAGQKEHSVPTTIGSGALYVCWLCGSNIVAKPLPNLD</sequence>
<protein>
    <submittedName>
        <fullName evidence="1">Uncharacterized protein</fullName>
    </submittedName>
</protein>
<reference evidence="1" key="1">
    <citation type="submission" date="2023-07" db="EMBL/GenBank/DDBJ databases">
        <title>A chromosome-level genome assembly of Lolium multiflorum.</title>
        <authorList>
            <person name="Chen Y."/>
            <person name="Copetti D."/>
            <person name="Kolliker R."/>
            <person name="Studer B."/>
        </authorList>
    </citation>
    <scope>NUCLEOTIDE SEQUENCE</scope>
    <source>
        <strain evidence="1">02402/16</strain>
        <tissue evidence="1">Leaf</tissue>
    </source>
</reference>
<organism evidence="1 2">
    <name type="scientific">Lolium multiflorum</name>
    <name type="common">Italian ryegrass</name>
    <name type="synonym">Lolium perenne subsp. multiflorum</name>
    <dbReference type="NCBI Taxonomy" id="4521"/>
    <lineage>
        <taxon>Eukaryota</taxon>
        <taxon>Viridiplantae</taxon>
        <taxon>Streptophyta</taxon>
        <taxon>Embryophyta</taxon>
        <taxon>Tracheophyta</taxon>
        <taxon>Spermatophyta</taxon>
        <taxon>Magnoliopsida</taxon>
        <taxon>Liliopsida</taxon>
        <taxon>Poales</taxon>
        <taxon>Poaceae</taxon>
        <taxon>BOP clade</taxon>
        <taxon>Pooideae</taxon>
        <taxon>Poodae</taxon>
        <taxon>Poeae</taxon>
        <taxon>Poeae Chloroplast Group 2 (Poeae type)</taxon>
        <taxon>Loliodinae</taxon>
        <taxon>Loliinae</taxon>
        <taxon>Lolium</taxon>
    </lineage>
</organism>
<proteinExistence type="predicted"/>